<protein>
    <recommendedName>
        <fullName evidence="3">Transposase</fullName>
    </recommendedName>
</protein>
<keyword evidence="2" id="KW-1185">Reference proteome</keyword>
<comment type="caution">
    <text evidence="1">The sequence shown here is derived from an EMBL/GenBank/DDBJ whole genome shotgun (WGS) entry which is preliminary data.</text>
</comment>
<name>A0ABQ9GU08_9NEOP</name>
<organism evidence="1 2">
    <name type="scientific">Dryococelus australis</name>
    <dbReference type="NCBI Taxonomy" id="614101"/>
    <lineage>
        <taxon>Eukaryota</taxon>
        <taxon>Metazoa</taxon>
        <taxon>Ecdysozoa</taxon>
        <taxon>Arthropoda</taxon>
        <taxon>Hexapoda</taxon>
        <taxon>Insecta</taxon>
        <taxon>Pterygota</taxon>
        <taxon>Neoptera</taxon>
        <taxon>Polyneoptera</taxon>
        <taxon>Phasmatodea</taxon>
        <taxon>Verophasmatodea</taxon>
        <taxon>Anareolatae</taxon>
        <taxon>Phasmatidae</taxon>
        <taxon>Eurycanthinae</taxon>
        <taxon>Dryococelus</taxon>
    </lineage>
</organism>
<evidence type="ECO:0008006" key="3">
    <source>
        <dbReference type="Google" id="ProtNLM"/>
    </source>
</evidence>
<evidence type="ECO:0000313" key="1">
    <source>
        <dbReference type="EMBL" id="KAJ8875489.1"/>
    </source>
</evidence>
<dbReference type="EMBL" id="JARBHB010000009">
    <property type="protein sequence ID" value="KAJ8875489.1"/>
    <property type="molecule type" value="Genomic_DNA"/>
</dbReference>
<proteinExistence type="predicted"/>
<sequence length="394" mass="46487">MYLRQKMINIKIQHKLCPKYGNTKLREILKDVFMPKQIERLIFKNKNCNSLLNFKEGLFIFAEECWSTVTWIINYLKIYSQPEVFTWHPKRITFSVERECLTVLSFDKMIVDSRLCYDQREDRIMGPHANAQKQPILYDLHKNITKDKLFKVIKEVEEYGFKVVATVSDTRGRNLSLWKNLQISTNKVSFMNPLDVTLEVRVFADIPHLIKQSRNNFLDYGIRLPCRTEVSNWQLEQILHNKEISRTLKLDSRVHFNVSGSAQQKVKYAMQLFSHHTATVLKRKFLQKPQISKFFDLVDKWFDNCKRFRKPWHSAFGIHFQEQAQILNDVKDVVENMSVIGKTSLMPFQKGIIVSIKYLTGLYNYLISSENLKYVITCHLNQGVLENLFLGYVV</sequence>
<gene>
    <name evidence="1" type="ORF">PR048_023384</name>
</gene>
<evidence type="ECO:0000313" key="2">
    <source>
        <dbReference type="Proteomes" id="UP001159363"/>
    </source>
</evidence>
<reference evidence="1 2" key="1">
    <citation type="submission" date="2023-02" db="EMBL/GenBank/DDBJ databases">
        <title>LHISI_Scaffold_Assembly.</title>
        <authorList>
            <person name="Stuart O.P."/>
            <person name="Cleave R."/>
            <person name="Magrath M.J.L."/>
            <person name="Mikheyev A.S."/>
        </authorList>
    </citation>
    <scope>NUCLEOTIDE SEQUENCE [LARGE SCALE GENOMIC DNA]</scope>
    <source>
        <strain evidence="1">Daus_M_001</strain>
        <tissue evidence="1">Leg muscle</tissue>
    </source>
</reference>
<dbReference type="Proteomes" id="UP001159363">
    <property type="component" value="Chromosome 8"/>
</dbReference>
<accession>A0ABQ9GU08</accession>